<feature type="region of interest" description="Disordered" evidence="1">
    <location>
        <begin position="1"/>
        <end position="32"/>
    </location>
</feature>
<evidence type="ECO:0000313" key="3">
    <source>
        <dbReference type="Proteomes" id="UP000785679"/>
    </source>
</evidence>
<name>A0A8J8NQM7_HALGN</name>
<organism evidence="2 3">
    <name type="scientific">Halteria grandinella</name>
    <dbReference type="NCBI Taxonomy" id="5974"/>
    <lineage>
        <taxon>Eukaryota</taxon>
        <taxon>Sar</taxon>
        <taxon>Alveolata</taxon>
        <taxon>Ciliophora</taxon>
        <taxon>Intramacronucleata</taxon>
        <taxon>Spirotrichea</taxon>
        <taxon>Stichotrichia</taxon>
        <taxon>Sporadotrichida</taxon>
        <taxon>Halteriidae</taxon>
        <taxon>Halteria</taxon>
    </lineage>
</organism>
<evidence type="ECO:0000313" key="2">
    <source>
        <dbReference type="EMBL" id="TNV80107.1"/>
    </source>
</evidence>
<proteinExistence type="predicted"/>
<keyword evidence="3" id="KW-1185">Reference proteome</keyword>
<reference evidence="2" key="1">
    <citation type="submission" date="2019-06" db="EMBL/GenBank/DDBJ databases">
        <authorList>
            <person name="Zheng W."/>
        </authorList>
    </citation>
    <scope>NUCLEOTIDE SEQUENCE</scope>
    <source>
        <strain evidence="2">QDHG01</strain>
    </source>
</reference>
<dbReference type="EMBL" id="RRYP01007972">
    <property type="protein sequence ID" value="TNV80107.1"/>
    <property type="molecule type" value="Genomic_DNA"/>
</dbReference>
<sequence length="253" mass="29108">MQRKSSSSSSRRSSSDKDDSDSSDQNHNEGYEEGDALKGVYKFKVAKAWLKEQSFCGLFDDHYDIWYHDNYLHADFSDGDLKMNPSFCAQFTLNSAVDAGLQYDHDLRYAYHGIKSFNIEERLENGPDASRYDKFYASIYPQIAEHHSKAIIYTYSGTKYYLQTMILCRVGHGVDTEDLREAMGWRCGCANLNRLVGEHRGRDDPAVYVVEDSDDVQFQALLVRVTTYRKKACRDPTLKEILEAKENSDDDDY</sequence>
<dbReference type="AlphaFoldDB" id="A0A8J8NQM7"/>
<accession>A0A8J8NQM7</accession>
<gene>
    <name evidence="2" type="ORF">FGO68_gene2553</name>
</gene>
<feature type="compositionally biased region" description="Low complexity" evidence="1">
    <location>
        <begin position="1"/>
        <end position="12"/>
    </location>
</feature>
<comment type="caution">
    <text evidence="2">The sequence shown here is derived from an EMBL/GenBank/DDBJ whole genome shotgun (WGS) entry which is preliminary data.</text>
</comment>
<evidence type="ECO:0000256" key="1">
    <source>
        <dbReference type="SAM" id="MobiDB-lite"/>
    </source>
</evidence>
<protein>
    <submittedName>
        <fullName evidence="2">Uncharacterized protein</fullName>
    </submittedName>
</protein>
<dbReference type="Proteomes" id="UP000785679">
    <property type="component" value="Unassembled WGS sequence"/>
</dbReference>